<protein>
    <submittedName>
        <fullName evidence="2">Short-chain dehydrogenase</fullName>
    </submittedName>
</protein>
<organism evidence="2 3">
    <name type="scientific">Levilinea saccharolytica</name>
    <dbReference type="NCBI Taxonomy" id="229921"/>
    <lineage>
        <taxon>Bacteria</taxon>
        <taxon>Bacillati</taxon>
        <taxon>Chloroflexota</taxon>
        <taxon>Anaerolineae</taxon>
        <taxon>Anaerolineales</taxon>
        <taxon>Anaerolineaceae</taxon>
        <taxon>Levilinea</taxon>
    </lineage>
</organism>
<dbReference type="PANTHER" id="PTHR43157">
    <property type="entry name" value="PHOSPHATIDYLINOSITOL-GLYCAN BIOSYNTHESIS CLASS F PROTEIN-RELATED"/>
    <property type="match status" value="1"/>
</dbReference>
<proteinExistence type="predicted"/>
<dbReference type="PANTHER" id="PTHR43157:SF31">
    <property type="entry name" value="PHOSPHATIDYLINOSITOL-GLYCAN BIOSYNTHESIS CLASS F PROTEIN"/>
    <property type="match status" value="1"/>
</dbReference>
<dbReference type="InterPro" id="IPR002347">
    <property type="entry name" value="SDR_fam"/>
</dbReference>
<dbReference type="SUPFAM" id="SSF51735">
    <property type="entry name" value="NAD(P)-binding Rossmann-fold domains"/>
    <property type="match status" value="1"/>
</dbReference>
<dbReference type="GO" id="GO:0016491">
    <property type="term" value="F:oxidoreductase activity"/>
    <property type="evidence" value="ECO:0007669"/>
    <property type="project" value="UniProtKB-KW"/>
</dbReference>
<dbReference type="STRING" id="229921.ADN01_17860"/>
<evidence type="ECO:0000313" key="3">
    <source>
        <dbReference type="Proteomes" id="UP000050501"/>
    </source>
</evidence>
<dbReference type="InterPro" id="IPR036291">
    <property type="entry name" value="NAD(P)-bd_dom_sf"/>
</dbReference>
<sequence>MLRNQRLNPEICPDPFDNRVVVITGATSGIGTAAARKFAARGAEIVCINRSESKSKELCAALYKDYGAKCSYLLADFANPAEVRAAAEQLAALEGNIDVLIHNAGIYNTQKILTANQIDLVFQTNYLSTFILNYGIKEKLRRQNSGRILFVNSEAHRFAVWGLHLDDLAWEHHAYSGLNSYGAAKMAQLLSMIKLNEYFRGSGVTVNAMHPGNIKTNSGQNNGVVYKFFKKLLIDRSARPIEVAAEALYFLGVSDTVKQMTGKFFNLTTVEEPAPPALDAEAAEELWQRSLELGGLT</sequence>
<keyword evidence="1" id="KW-0560">Oxidoreductase</keyword>
<name>A0A0P6X3J4_9CHLR</name>
<dbReference type="AlphaFoldDB" id="A0A0P6X3J4"/>
<dbReference type="PRINTS" id="PR00081">
    <property type="entry name" value="GDHRDH"/>
</dbReference>
<gene>
    <name evidence="2" type="ORF">ADN01_17860</name>
</gene>
<reference evidence="2 3" key="1">
    <citation type="submission" date="2015-07" db="EMBL/GenBank/DDBJ databases">
        <title>Genome sequence of Levilinea saccharolytica DSM 16555.</title>
        <authorList>
            <person name="Hemp J."/>
            <person name="Ward L.M."/>
            <person name="Pace L.A."/>
            <person name="Fischer W.W."/>
        </authorList>
    </citation>
    <scope>NUCLEOTIDE SEQUENCE [LARGE SCALE GENOMIC DNA]</scope>
    <source>
        <strain evidence="2 3">KIBI-1</strain>
    </source>
</reference>
<evidence type="ECO:0000313" key="2">
    <source>
        <dbReference type="EMBL" id="KPL75799.1"/>
    </source>
</evidence>
<keyword evidence="3" id="KW-1185">Reference proteome</keyword>
<accession>A0A0P6X3J4</accession>
<evidence type="ECO:0000256" key="1">
    <source>
        <dbReference type="ARBA" id="ARBA00023002"/>
    </source>
</evidence>
<dbReference type="EMBL" id="LGCM01000065">
    <property type="protein sequence ID" value="KPL75799.1"/>
    <property type="molecule type" value="Genomic_DNA"/>
</dbReference>
<dbReference type="Pfam" id="PF00106">
    <property type="entry name" value="adh_short"/>
    <property type="match status" value="1"/>
</dbReference>
<dbReference type="Gene3D" id="3.40.50.720">
    <property type="entry name" value="NAD(P)-binding Rossmann-like Domain"/>
    <property type="match status" value="1"/>
</dbReference>
<dbReference type="Proteomes" id="UP000050501">
    <property type="component" value="Unassembled WGS sequence"/>
</dbReference>
<comment type="caution">
    <text evidence="2">The sequence shown here is derived from an EMBL/GenBank/DDBJ whole genome shotgun (WGS) entry which is preliminary data.</text>
</comment>